<dbReference type="InterPro" id="IPR050879">
    <property type="entry name" value="Acyltransferase_3"/>
</dbReference>
<feature type="transmembrane region" description="Helical" evidence="1">
    <location>
        <begin position="37"/>
        <end position="53"/>
    </location>
</feature>
<keyword evidence="1" id="KW-1133">Transmembrane helix</keyword>
<keyword evidence="4" id="KW-1185">Reference proteome</keyword>
<comment type="caution">
    <text evidence="3">The sequence shown here is derived from an EMBL/GenBank/DDBJ whole genome shotgun (WGS) entry which is preliminary data.</text>
</comment>
<keyword evidence="3" id="KW-0012">Acyltransferase</keyword>
<name>A0ABW3MW44_9MICO</name>
<feature type="domain" description="Acyltransferase 3" evidence="2">
    <location>
        <begin position="8"/>
        <end position="319"/>
    </location>
</feature>
<keyword evidence="1" id="KW-0472">Membrane</keyword>
<evidence type="ECO:0000259" key="2">
    <source>
        <dbReference type="Pfam" id="PF01757"/>
    </source>
</evidence>
<dbReference type="PANTHER" id="PTHR23028:SF53">
    <property type="entry name" value="ACYL_TRANSF_3 DOMAIN-CONTAINING PROTEIN"/>
    <property type="match status" value="1"/>
</dbReference>
<proteinExistence type="predicted"/>
<feature type="transmembrane region" description="Helical" evidence="1">
    <location>
        <begin position="73"/>
        <end position="92"/>
    </location>
</feature>
<dbReference type="EMBL" id="JBHTKH010000006">
    <property type="protein sequence ID" value="MFD1054756.1"/>
    <property type="molecule type" value="Genomic_DNA"/>
</dbReference>
<feature type="transmembrane region" description="Helical" evidence="1">
    <location>
        <begin position="98"/>
        <end position="116"/>
    </location>
</feature>
<evidence type="ECO:0000313" key="3">
    <source>
        <dbReference type="EMBL" id="MFD1054756.1"/>
    </source>
</evidence>
<evidence type="ECO:0000256" key="1">
    <source>
        <dbReference type="SAM" id="Phobius"/>
    </source>
</evidence>
<feature type="transmembrane region" description="Helical" evidence="1">
    <location>
        <begin position="157"/>
        <end position="174"/>
    </location>
</feature>
<dbReference type="InterPro" id="IPR002656">
    <property type="entry name" value="Acyl_transf_3_dom"/>
</dbReference>
<feature type="transmembrane region" description="Helical" evidence="1">
    <location>
        <begin position="307"/>
        <end position="327"/>
    </location>
</feature>
<sequence>MQHSRSRDLDGVRGLAILLVVASHSGLPVRWGGLSGVTLFFVLSGYLITSLLLREWDRWGSISLGRFWGRRALRLLPALLLLLLLVPPLLLVTGDDRLGGYPVAALASLFYVGNWVRIAGTDLGVLNHLWSLSVEEQFYVVWPAVFIGLMTWLRSRALGVVLALAGLATFYSVWTQGSEARLDISTETNAFALLLGVALAFGLAAVRRHGWELPATSPLVPFLVMVAVSAFPGRSLEVDHPLFRPLGAVYALIGVWLVYAAATGRSRLVGSRVMVFFGTISYALYLWHQTFINSLLLGEHSTPRNLLLITAAVVVSWLSWVLVEAPVGRLRGRLRLDQPSSRQQAHAASRDAQEDAADIGADIAPDIAPDIEADIAADIAADMEKEGPRPSTSNV</sequence>
<protein>
    <submittedName>
        <fullName evidence="3">Acyltransferase family protein</fullName>
        <ecNumber evidence="3">2.3.-.-</ecNumber>
    </submittedName>
</protein>
<dbReference type="Proteomes" id="UP001597046">
    <property type="component" value="Unassembled WGS sequence"/>
</dbReference>
<feature type="transmembrane region" description="Helical" evidence="1">
    <location>
        <begin position="218"/>
        <end position="236"/>
    </location>
</feature>
<reference evidence="4" key="1">
    <citation type="journal article" date="2019" name="Int. J. Syst. Evol. Microbiol.">
        <title>The Global Catalogue of Microorganisms (GCM) 10K type strain sequencing project: providing services to taxonomists for standard genome sequencing and annotation.</title>
        <authorList>
            <consortium name="The Broad Institute Genomics Platform"/>
            <consortium name="The Broad Institute Genome Sequencing Center for Infectious Disease"/>
            <person name="Wu L."/>
            <person name="Ma J."/>
        </authorList>
    </citation>
    <scope>NUCLEOTIDE SEQUENCE [LARGE SCALE GENOMIC DNA]</scope>
    <source>
        <strain evidence="4">CCUG 57508</strain>
    </source>
</reference>
<organism evidence="3 4">
    <name type="scientific">Terrabacter terrigena</name>
    <dbReference type="NCBI Taxonomy" id="574718"/>
    <lineage>
        <taxon>Bacteria</taxon>
        <taxon>Bacillati</taxon>
        <taxon>Actinomycetota</taxon>
        <taxon>Actinomycetes</taxon>
        <taxon>Micrococcales</taxon>
        <taxon>Intrasporangiaceae</taxon>
        <taxon>Terrabacter</taxon>
    </lineage>
</organism>
<feature type="transmembrane region" description="Helical" evidence="1">
    <location>
        <begin position="189"/>
        <end position="206"/>
    </location>
</feature>
<dbReference type="Pfam" id="PF01757">
    <property type="entry name" value="Acyl_transf_3"/>
    <property type="match status" value="1"/>
</dbReference>
<feature type="transmembrane region" description="Helical" evidence="1">
    <location>
        <begin position="242"/>
        <end position="262"/>
    </location>
</feature>
<dbReference type="RefSeq" id="WP_386052664.1">
    <property type="nucleotide sequence ID" value="NZ_JBHTKH010000006.1"/>
</dbReference>
<evidence type="ECO:0000313" key="4">
    <source>
        <dbReference type="Proteomes" id="UP001597046"/>
    </source>
</evidence>
<keyword evidence="3" id="KW-0808">Transferase</keyword>
<accession>A0ABW3MW44</accession>
<dbReference type="EC" id="2.3.-.-" evidence="3"/>
<dbReference type="PANTHER" id="PTHR23028">
    <property type="entry name" value="ACETYLTRANSFERASE"/>
    <property type="match status" value="1"/>
</dbReference>
<keyword evidence="1" id="KW-0812">Transmembrane</keyword>
<feature type="transmembrane region" description="Helical" evidence="1">
    <location>
        <begin position="269"/>
        <end position="287"/>
    </location>
</feature>
<gene>
    <name evidence="3" type="ORF">ACFQ2V_10610</name>
</gene>
<dbReference type="GO" id="GO:0016746">
    <property type="term" value="F:acyltransferase activity"/>
    <property type="evidence" value="ECO:0007669"/>
    <property type="project" value="UniProtKB-KW"/>
</dbReference>